<reference evidence="1 2" key="1">
    <citation type="submission" date="2015-07" db="EMBL/GenBank/DDBJ databases">
        <title>Whole genome sequencing of Bosea vaviloviae isolated from cave pool.</title>
        <authorList>
            <person name="Tan N.E.H."/>
            <person name="Lee Y.P."/>
            <person name="Gan H.M."/>
            <person name="Barton H."/>
            <person name="Savka M.A."/>
        </authorList>
    </citation>
    <scope>NUCLEOTIDE SEQUENCE [LARGE SCALE GENOMIC DNA]</scope>
    <source>
        <strain evidence="1 2">SD260</strain>
    </source>
</reference>
<organism evidence="1 2">
    <name type="scientific">Bosea vaviloviae</name>
    <dbReference type="NCBI Taxonomy" id="1526658"/>
    <lineage>
        <taxon>Bacteria</taxon>
        <taxon>Pseudomonadati</taxon>
        <taxon>Pseudomonadota</taxon>
        <taxon>Alphaproteobacteria</taxon>
        <taxon>Hyphomicrobiales</taxon>
        <taxon>Boseaceae</taxon>
        <taxon>Bosea</taxon>
    </lineage>
</organism>
<evidence type="ECO:0000313" key="2">
    <source>
        <dbReference type="Proteomes" id="UP000037822"/>
    </source>
</evidence>
<name>A0A0N0MBB2_9HYPH</name>
<keyword evidence="2" id="KW-1185">Reference proteome</keyword>
<sequence>MNVFLFPNAPAGPRPCGAFVLNLPQISVRKEPQLYTDVPAADQAAILKEVAYMTAAFEEAERSIDRLAELLKPYLVEVAR</sequence>
<protein>
    <submittedName>
        <fullName evidence="1">Uncharacterized protein</fullName>
    </submittedName>
</protein>
<evidence type="ECO:0000313" key="1">
    <source>
        <dbReference type="EMBL" id="KPH80679.1"/>
    </source>
</evidence>
<accession>A0A0N0MBB2</accession>
<dbReference type="Proteomes" id="UP000037822">
    <property type="component" value="Unassembled WGS sequence"/>
</dbReference>
<dbReference type="PATRIC" id="fig|1526658.3.peg.4068"/>
<comment type="caution">
    <text evidence="1">The sequence shown here is derived from an EMBL/GenBank/DDBJ whole genome shotgun (WGS) entry which is preliminary data.</text>
</comment>
<proteinExistence type="predicted"/>
<dbReference type="EMBL" id="LGSZ01000040">
    <property type="protein sequence ID" value="KPH80679.1"/>
    <property type="molecule type" value="Genomic_DNA"/>
</dbReference>
<gene>
    <name evidence="1" type="ORF">AE618_13150</name>
</gene>
<dbReference type="RefSeq" id="WP_054209496.1">
    <property type="nucleotide sequence ID" value="NZ_LGSZ01000040.1"/>
</dbReference>
<dbReference type="AlphaFoldDB" id="A0A0N0MBB2"/>